<dbReference type="NCBIfam" id="TIGR00536">
    <property type="entry name" value="hemK_fam"/>
    <property type="match status" value="1"/>
</dbReference>
<protein>
    <recommendedName>
        <fullName evidence="1">peptide chain release factor N(5)-glutamine methyltransferase</fullName>
        <ecNumber evidence="1">2.1.1.297</ecNumber>
    </recommendedName>
</protein>
<dbReference type="SUPFAM" id="SSF53335">
    <property type="entry name" value="S-adenosyl-L-methionine-dependent methyltransferases"/>
    <property type="match status" value="1"/>
</dbReference>
<evidence type="ECO:0000259" key="6">
    <source>
        <dbReference type="Pfam" id="PF05175"/>
    </source>
</evidence>
<dbReference type="EMBL" id="CP049838">
    <property type="protein sequence ID" value="QJT05519.1"/>
    <property type="molecule type" value="Genomic_DNA"/>
</dbReference>
<keyword evidence="8" id="KW-1185">Reference proteome</keyword>
<dbReference type="InterPro" id="IPR050320">
    <property type="entry name" value="N5-glutamine_MTase"/>
</dbReference>
<keyword evidence="3" id="KW-0808">Transferase</keyword>
<keyword evidence="2" id="KW-0489">Methyltransferase</keyword>
<dbReference type="GO" id="GO:0032259">
    <property type="term" value="P:methylation"/>
    <property type="evidence" value="ECO:0007669"/>
    <property type="project" value="UniProtKB-KW"/>
</dbReference>
<evidence type="ECO:0000256" key="5">
    <source>
        <dbReference type="ARBA" id="ARBA00048391"/>
    </source>
</evidence>
<dbReference type="Gene3D" id="3.40.50.150">
    <property type="entry name" value="Vaccinia Virus protein VP39"/>
    <property type="match status" value="1"/>
</dbReference>
<dbReference type="PANTHER" id="PTHR18895:SF74">
    <property type="entry name" value="MTRF1L RELEASE FACTOR GLUTAMINE METHYLTRANSFERASE"/>
    <property type="match status" value="1"/>
</dbReference>
<dbReference type="NCBIfam" id="TIGR03704">
    <property type="entry name" value="PrmC_rel_meth"/>
    <property type="match status" value="1"/>
</dbReference>
<accession>A0A6M4WZN5</accession>
<dbReference type="InterPro" id="IPR004556">
    <property type="entry name" value="HemK-like"/>
</dbReference>
<reference evidence="7" key="1">
    <citation type="submission" date="2020-03" db="EMBL/GenBank/DDBJ databases">
        <title>Molecular networking-based the target discovery of potent antiproliferative macrolactams: 5/6/7/16 polycyclic ansamycins and glycosylated trienomycin from Streptomyces cacaoi subsp. asoensis.</title>
        <authorList>
            <person name="Liu L.-L."/>
        </authorList>
    </citation>
    <scope>NUCLEOTIDE SEQUENCE [LARGE SCALE GENOMIC DNA]</scope>
    <source>
        <strain evidence="7">H2S5</strain>
    </source>
</reference>
<organism evidence="7 8">
    <name type="scientific">Streptomyces asoensis</name>
    <dbReference type="NCBI Taxonomy" id="249586"/>
    <lineage>
        <taxon>Bacteria</taxon>
        <taxon>Bacillati</taxon>
        <taxon>Actinomycetota</taxon>
        <taxon>Actinomycetes</taxon>
        <taxon>Kitasatosporales</taxon>
        <taxon>Streptomycetaceae</taxon>
        <taxon>Streptomyces</taxon>
    </lineage>
</organism>
<dbReference type="Proteomes" id="UP000502665">
    <property type="component" value="Chromosome"/>
</dbReference>
<dbReference type="GO" id="GO:0102559">
    <property type="term" value="F:peptide chain release factor N(5)-glutamine methyltransferase activity"/>
    <property type="evidence" value="ECO:0007669"/>
    <property type="project" value="UniProtKB-EC"/>
</dbReference>
<evidence type="ECO:0000256" key="4">
    <source>
        <dbReference type="ARBA" id="ARBA00022691"/>
    </source>
</evidence>
<dbReference type="InterPro" id="IPR022446">
    <property type="entry name" value="MeTrfrase_put"/>
</dbReference>
<name>A0A6M4WZN5_9ACTN</name>
<dbReference type="InterPro" id="IPR007848">
    <property type="entry name" value="Small_mtfrase_dom"/>
</dbReference>
<keyword evidence="4" id="KW-0949">S-adenosyl-L-methionine</keyword>
<evidence type="ECO:0000256" key="2">
    <source>
        <dbReference type="ARBA" id="ARBA00022603"/>
    </source>
</evidence>
<dbReference type="InterPro" id="IPR029063">
    <property type="entry name" value="SAM-dependent_MTases_sf"/>
</dbReference>
<feature type="domain" description="Methyltransferase small" evidence="6">
    <location>
        <begin position="82"/>
        <end position="172"/>
    </location>
</feature>
<sequence>MSITPAVEVLLRTVSTLRGAGCVFAEEEAELLLDAAATPAELDVLVHRRVVGEPLEVILGWAEFCGLRVRVDAGVFVPRQRTRFLVDLAAELARPGSVVVDLCCGTGAIGAAVAARVPGIDLSCADVDPHAVRCARLNAGPDAHVYEGDLYDALPDSLRGRVDVLVVNAPYVPTDEIAMMPPEARDHEPRHALDGGADGVEVHRRVAVGAPAWLAPGGSLLIETSEEQAPLTARAMADHGLVPRVSTNDEMYCTVVVGTRAGD</sequence>
<evidence type="ECO:0000256" key="3">
    <source>
        <dbReference type="ARBA" id="ARBA00022679"/>
    </source>
</evidence>
<dbReference type="AlphaFoldDB" id="A0A6M4WZN5"/>
<evidence type="ECO:0000313" key="8">
    <source>
        <dbReference type="Proteomes" id="UP000502665"/>
    </source>
</evidence>
<dbReference type="Pfam" id="PF05175">
    <property type="entry name" value="MTS"/>
    <property type="match status" value="1"/>
</dbReference>
<evidence type="ECO:0000256" key="1">
    <source>
        <dbReference type="ARBA" id="ARBA00012771"/>
    </source>
</evidence>
<dbReference type="RefSeq" id="WP_171400839.1">
    <property type="nucleotide sequence ID" value="NZ_CP049838.1"/>
</dbReference>
<evidence type="ECO:0000313" key="7">
    <source>
        <dbReference type="EMBL" id="QJT05519.1"/>
    </source>
</evidence>
<dbReference type="EC" id="2.1.1.297" evidence="1"/>
<dbReference type="CDD" id="cd02440">
    <property type="entry name" value="AdoMet_MTases"/>
    <property type="match status" value="1"/>
</dbReference>
<proteinExistence type="predicted"/>
<gene>
    <name evidence="7" type="ORF">G9272_38695</name>
</gene>
<dbReference type="PANTHER" id="PTHR18895">
    <property type="entry name" value="HEMK METHYLTRANSFERASE"/>
    <property type="match status" value="1"/>
</dbReference>
<comment type="catalytic activity">
    <reaction evidence="5">
        <text>L-glutaminyl-[peptide chain release factor] + S-adenosyl-L-methionine = N(5)-methyl-L-glutaminyl-[peptide chain release factor] + S-adenosyl-L-homocysteine + H(+)</text>
        <dbReference type="Rhea" id="RHEA:42896"/>
        <dbReference type="Rhea" id="RHEA-COMP:10271"/>
        <dbReference type="Rhea" id="RHEA-COMP:10272"/>
        <dbReference type="ChEBI" id="CHEBI:15378"/>
        <dbReference type="ChEBI" id="CHEBI:30011"/>
        <dbReference type="ChEBI" id="CHEBI:57856"/>
        <dbReference type="ChEBI" id="CHEBI:59789"/>
        <dbReference type="ChEBI" id="CHEBI:61891"/>
        <dbReference type="EC" id="2.1.1.297"/>
    </reaction>
</comment>